<dbReference type="AlphaFoldDB" id="A0A6G0VV02"/>
<evidence type="ECO:0000256" key="3">
    <source>
        <dbReference type="ARBA" id="ARBA00022833"/>
    </source>
</evidence>
<keyword evidence="4 5" id="KW-0238">DNA-binding</keyword>
<evidence type="ECO:0000259" key="6">
    <source>
        <dbReference type="PROSITE" id="PS50950"/>
    </source>
</evidence>
<dbReference type="PROSITE" id="PS50950">
    <property type="entry name" value="ZF_THAP"/>
    <property type="match status" value="1"/>
</dbReference>
<name>A0A6G0VV02_APHCR</name>
<keyword evidence="1" id="KW-0479">Metal-binding</keyword>
<dbReference type="SMART" id="SM00692">
    <property type="entry name" value="DM3"/>
    <property type="match status" value="1"/>
</dbReference>
<feature type="non-terminal residue" evidence="7">
    <location>
        <position position="1"/>
    </location>
</feature>
<sequence length="738" mass="84750">YVFDFRFPLKNPELLQQWILATKKTNFVPSKWSKMCNKHFLHSDYKQHPGGTYVLRLKDDAVPTVCLPSSSLPPVKIHALDEVPNILENVNESGNSESNIVTTETNVVEDNSENEIPEVTLPILITPTKAKAIPTEQVTPQKVRRQQAKINNMTDLFKEMKKKGLIDSDAESMMTNKFDGIFLELFKNQLKNKKRKAEGQRYSKEIKQFALTLNYYSPKAFNYCRLVNIKTSKSFRHSQLDIIYAICIRKQLVWDKVGHKFIGYCDFGHDVEIENERNSSPATECLVFMLVSLNGKWKIPIGYFFQNKISAVTQAELIKSALTLSHGAGLRVWAVTCDGAYTNFASLKILGCKLENNYSDIQCWFKHPINSMKSYYNSNNLKSNSGYIKWCYIEDLYNLQTNLTLKLANKLSKTHIEWKNSAMKVKYAAQTLSSSTSDALDFLRSINNPNFFNSNATSEYCRTIDRLFDFLNSRNPYSKGFKSAIFEKNISTLESIIIPLINYLYTLDITKNNICKPLHVSENKTFVLGFATAVKSMFSIAKSMFNETNFTYILTYKFSQDHIELLFARIRMRFGLNNNPNAFQIKTAIKQILIKNSITCKSNSNCNTFDEDVFGSIFDFKWKTKSDNSTELDLNLYKDISNRIILLNNTNSANKELKDNIIFVDFKNKGGLVTPSESAFKVVKPRKYRPHKLILITLLIKIYLSLRLNSFGKVYSSDILNPVSKRKKLANTIIFYNQ</sequence>
<dbReference type="Pfam" id="PF05485">
    <property type="entry name" value="THAP"/>
    <property type="match status" value="1"/>
</dbReference>
<keyword evidence="3" id="KW-0862">Zinc</keyword>
<accession>A0A6G0VV02</accession>
<gene>
    <name evidence="7" type="ORF">FWK35_00033301</name>
</gene>
<dbReference type="EMBL" id="VUJU01012066">
    <property type="protein sequence ID" value="KAF0708866.1"/>
    <property type="molecule type" value="Genomic_DNA"/>
</dbReference>
<dbReference type="Pfam" id="PF21789">
    <property type="entry name" value="TNP-like_RNaseH_C"/>
    <property type="match status" value="1"/>
</dbReference>
<dbReference type="InterPro" id="IPR048366">
    <property type="entry name" value="TNP-like_GBD"/>
</dbReference>
<keyword evidence="8" id="KW-1185">Reference proteome</keyword>
<dbReference type="InterPro" id="IPR048365">
    <property type="entry name" value="TNP-like_RNaseH_N"/>
</dbReference>
<evidence type="ECO:0000256" key="2">
    <source>
        <dbReference type="ARBA" id="ARBA00022771"/>
    </source>
</evidence>
<dbReference type="SMART" id="SM00980">
    <property type="entry name" value="THAP"/>
    <property type="match status" value="1"/>
</dbReference>
<dbReference type="Pfam" id="PF12017">
    <property type="entry name" value="Tnp_P_element"/>
    <property type="match status" value="1"/>
</dbReference>
<dbReference type="OrthoDB" id="6491412at2759"/>
<feature type="domain" description="THAP-type" evidence="6">
    <location>
        <begin position="1"/>
        <end position="66"/>
    </location>
</feature>
<dbReference type="GO" id="GO:0008270">
    <property type="term" value="F:zinc ion binding"/>
    <property type="evidence" value="ECO:0007669"/>
    <property type="project" value="UniProtKB-KW"/>
</dbReference>
<dbReference type="GO" id="GO:0003677">
    <property type="term" value="F:DNA binding"/>
    <property type="evidence" value="ECO:0007669"/>
    <property type="project" value="UniProtKB-UniRule"/>
</dbReference>
<proteinExistence type="predicted"/>
<dbReference type="Pfam" id="PF21787">
    <property type="entry name" value="TNP-like_RNaseH_N"/>
    <property type="match status" value="1"/>
</dbReference>
<evidence type="ECO:0000256" key="4">
    <source>
        <dbReference type="ARBA" id="ARBA00023125"/>
    </source>
</evidence>
<evidence type="ECO:0000256" key="5">
    <source>
        <dbReference type="PROSITE-ProRule" id="PRU00309"/>
    </source>
</evidence>
<comment type="caution">
    <text evidence="7">The sequence shown here is derived from an EMBL/GenBank/DDBJ whole genome shotgun (WGS) entry which is preliminary data.</text>
</comment>
<evidence type="ECO:0000313" key="7">
    <source>
        <dbReference type="EMBL" id="KAF0708866.1"/>
    </source>
</evidence>
<reference evidence="7 8" key="1">
    <citation type="submission" date="2019-08" db="EMBL/GenBank/DDBJ databases">
        <title>Whole genome of Aphis craccivora.</title>
        <authorList>
            <person name="Voronova N.V."/>
            <person name="Shulinski R.S."/>
            <person name="Bandarenka Y.V."/>
            <person name="Zhorov D.G."/>
            <person name="Warner D."/>
        </authorList>
    </citation>
    <scope>NUCLEOTIDE SEQUENCE [LARGE SCALE GENOMIC DNA]</scope>
    <source>
        <strain evidence="7">180601</strain>
        <tissue evidence="7">Whole Body</tissue>
    </source>
</reference>
<evidence type="ECO:0000313" key="8">
    <source>
        <dbReference type="Proteomes" id="UP000478052"/>
    </source>
</evidence>
<dbReference type="PANTHER" id="PTHR47577:SF2">
    <property type="entry name" value="THAP DOMAIN CONTAINING 9"/>
    <property type="match status" value="1"/>
</dbReference>
<dbReference type="Proteomes" id="UP000478052">
    <property type="component" value="Unassembled WGS sequence"/>
</dbReference>
<organism evidence="7 8">
    <name type="scientific">Aphis craccivora</name>
    <name type="common">Cowpea aphid</name>
    <dbReference type="NCBI Taxonomy" id="307492"/>
    <lineage>
        <taxon>Eukaryota</taxon>
        <taxon>Metazoa</taxon>
        <taxon>Ecdysozoa</taxon>
        <taxon>Arthropoda</taxon>
        <taxon>Hexapoda</taxon>
        <taxon>Insecta</taxon>
        <taxon>Pterygota</taxon>
        <taxon>Neoptera</taxon>
        <taxon>Paraneoptera</taxon>
        <taxon>Hemiptera</taxon>
        <taxon>Sternorrhyncha</taxon>
        <taxon>Aphidomorpha</taxon>
        <taxon>Aphidoidea</taxon>
        <taxon>Aphididae</taxon>
        <taxon>Aphidini</taxon>
        <taxon>Aphis</taxon>
        <taxon>Aphis</taxon>
    </lineage>
</organism>
<dbReference type="InterPro" id="IPR006612">
    <property type="entry name" value="THAP_Znf"/>
</dbReference>
<dbReference type="SUPFAM" id="SSF57716">
    <property type="entry name" value="Glucocorticoid receptor-like (DNA-binding domain)"/>
    <property type="match status" value="1"/>
</dbReference>
<dbReference type="InterPro" id="IPR048367">
    <property type="entry name" value="TNP-like_RNaseH_C"/>
</dbReference>
<dbReference type="Pfam" id="PF21788">
    <property type="entry name" value="TNP-like_GBD"/>
    <property type="match status" value="1"/>
</dbReference>
<keyword evidence="2 5" id="KW-0863">Zinc-finger</keyword>
<dbReference type="InterPro" id="IPR021896">
    <property type="entry name" value="THAP9-like_HTH"/>
</dbReference>
<protein>
    <submittedName>
        <fullName evidence="7">THAP domain-containing protein 1-like</fullName>
    </submittedName>
</protein>
<evidence type="ECO:0000256" key="1">
    <source>
        <dbReference type="ARBA" id="ARBA00022723"/>
    </source>
</evidence>
<dbReference type="PANTHER" id="PTHR47577">
    <property type="entry name" value="THAP DOMAIN-CONTAINING PROTEIN 6"/>
    <property type="match status" value="1"/>
</dbReference>